<dbReference type="UCSC" id="R08C7.1">
    <property type="organism name" value="c. elegans"/>
</dbReference>
<dbReference type="RefSeq" id="NP_500571.1">
    <property type="nucleotide sequence ID" value="NM_068170.1"/>
</dbReference>
<dbReference type="EMBL" id="BX284604">
    <property type="protein sequence ID" value="CCD73082.1"/>
    <property type="molecule type" value="Genomic_DNA"/>
</dbReference>
<dbReference type="WormBase" id="R08C7.1">
    <property type="protein sequence ID" value="CE07424"/>
    <property type="gene ID" value="WBGene00019945"/>
</dbReference>
<dbReference type="HOGENOM" id="CLU_3175888_0_0_1"/>
<dbReference type="OrthoDB" id="5861970at2759"/>
<dbReference type="PaxDb" id="6239-R08C7.1"/>
<reference evidence="2 3" key="1">
    <citation type="journal article" date="1998" name="Science">
        <title>Genome sequence of the nematode C. elegans: a platform for investigating biology.</title>
        <authorList>
            <consortium name="The C. elegans sequencing consortium"/>
            <person name="Sulson J.E."/>
            <person name="Waterston R."/>
        </authorList>
    </citation>
    <scope>NUCLEOTIDE SEQUENCE [LARGE SCALE GENOMIC DNA]</scope>
    <source>
        <strain evidence="2 3">Bristol N2</strain>
    </source>
</reference>
<organism evidence="2 3">
    <name type="scientific">Caenorhabditis elegans</name>
    <dbReference type="NCBI Taxonomy" id="6239"/>
    <lineage>
        <taxon>Eukaryota</taxon>
        <taxon>Metazoa</taxon>
        <taxon>Ecdysozoa</taxon>
        <taxon>Nematoda</taxon>
        <taxon>Chromadorea</taxon>
        <taxon>Rhabditida</taxon>
        <taxon>Rhabditina</taxon>
        <taxon>Rhabditomorpha</taxon>
        <taxon>Rhabditoidea</taxon>
        <taxon>Rhabditidae</taxon>
        <taxon>Peloderinae</taxon>
        <taxon>Caenorhabditis</taxon>
    </lineage>
</organism>
<keyword evidence="1" id="KW-0472">Membrane</keyword>
<keyword evidence="1" id="KW-0812">Transmembrane</keyword>
<dbReference type="AGR" id="WB:WBGene00019945"/>
<dbReference type="AlphaFoldDB" id="Q21845"/>
<feature type="transmembrane region" description="Helical" evidence="1">
    <location>
        <begin position="6"/>
        <end position="25"/>
    </location>
</feature>
<name>Q21845_CAEEL</name>
<accession>Q21845</accession>
<evidence type="ECO:0000313" key="4">
    <source>
        <dbReference type="WormBase" id="R08C7.1"/>
    </source>
</evidence>
<keyword evidence="1" id="KW-1133">Transmembrane helix</keyword>
<proteinExistence type="predicted"/>
<dbReference type="Bgee" id="WBGene00019945">
    <property type="expression patterns" value="Expressed in anatomical system and 3 other cell types or tissues"/>
</dbReference>
<gene>
    <name evidence="2" type="ORF">CELE_R08C7.1</name>
    <name evidence="2 4" type="ORF">R08C7.1</name>
</gene>
<dbReference type="KEGG" id="cel:CELE_R08C7.1"/>
<dbReference type="GeneID" id="187695"/>
<sequence length="47" mass="5480">MGPLAFIILCQYSGNLLVQFVYYVLAEYVLEKFDRTPPPPEQELFLN</sequence>
<evidence type="ECO:0000256" key="1">
    <source>
        <dbReference type="SAM" id="Phobius"/>
    </source>
</evidence>
<dbReference type="CTD" id="187695"/>
<keyword evidence="3" id="KW-1185">Reference proteome</keyword>
<protein>
    <submittedName>
        <fullName evidence="2">Uncharacterized protein</fullName>
    </submittedName>
</protein>
<dbReference type="Proteomes" id="UP000001940">
    <property type="component" value="Chromosome IV"/>
</dbReference>
<dbReference type="InParanoid" id="Q21845"/>
<evidence type="ECO:0000313" key="3">
    <source>
        <dbReference type="Proteomes" id="UP000001940"/>
    </source>
</evidence>
<evidence type="ECO:0000313" key="2">
    <source>
        <dbReference type="EMBL" id="CCD73082.1"/>
    </source>
</evidence>
<dbReference type="PIR" id="T29664">
    <property type="entry name" value="T29664"/>
</dbReference>